<dbReference type="Pfam" id="PF00593">
    <property type="entry name" value="TonB_dep_Rec_b-barrel"/>
    <property type="match status" value="1"/>
</dbReference>
<organism evidence="8 9">
    <name type="scientific">Thalassotalea mangrovi</name>
    <dbReference type="NCBI Taxonomy" id="2572245"/>
    <lineage>
        <taxon>Bacteria</taxon>
        <taxon>Pseudomonadati</taxon>
        <taxon>Pseudomonadota</taxon>
        <taxon>Gammaproteobacteria</taxon>
        <taxon>Alteromonadales</taxon>
        <taxon>Colwelliaceae</taxon>
        <taxon>Thalassotalea</taxon>
    </lineage>
</organism>
<keyword evidence="5" id="KW-0732">Signal</keyword>
<proteinExistence type="inferred from homology"/>
<dbReference type="AlphaFoldDB" id="A0A4U1B274"/>
<dbReference type="InterPro" id="IPR012910">
    <property type="entry name" value="Plug_dom"/>
</dbReference>
<feature type="chain" id="PRO_5020933913" evidence="5">
    <location>
        <begin position="26"/>
        <end position="1240"/>
    </location>
</feature>
<evidence type="ECO:0000259" key="6">
    <source>
        <dbReference type="Pfam" id="PF00593"/>
    </source>
</evidence>
<keyword evidence="9" id="KW-1185">Reference proteome</keyword>
<comment type="caution">
    <text evidence="8">The sequence shown here is derived from an EMBL/GenBank/DDBJ whole genome shotgun (WGS) entry which is preliminary data.</text>
</comment>
<dbReference type="Gene3D" id="2.40.170.20">
    <property type="entry name" value="TonB-dependent receptor, beta-barrel domain"/>
    <property type="match status" value="2"/>
</dbReference>
<dbReference type="OrthoDB" id="8727862at2"/>
<keyword evidence="2 4" id="KW-0472">Membrane</keyword>
<dbReference type="Pfam" id="PF07715">
    <property type="entry name" value="Plug"/>
    <property type="match status" value="1"/>
</dbReference>
<protein>
    <submittedName>
        <fullName evidence="8">TonB-dependent receptor</fullName>
    </submittedName>
</protein>
<feature type="signal peptide" evidence="5">
    <location>
        <begin position="1"/>
        <end position="25"/>
    </location>
</feature>
<dbReference type="Proteomes" id="UP000307999">
    <property type="component" value="Unassembled WGS sequence"/>
</dbReference>
<name>A0A4U1B274_9GAMM</name>
<evidence type="ECO:0000256" key="5">
    <source>
        <dbReference type="SAM" id="SignalP"/>
    </source>
</evidence>
<evidence type="ECO:0000313" key="9">
    <source>
        <dbReference type="Proteomes" id="UP000307999"/>
    </source>
</evidence>
<dbReference type="EMBL" id="SWDB01000035">
    <property type="protein sequence ID" value="TKB43677.1"/>
    <property type="molecule type" value="Genomic_DNA"/>
</dbReference>
<dbReference type="InterPro" id="IPR000531">
    <property type="entry name" value="Beta-barrel_TonB"/>
</dbReference>
<sequence>MRQQFKLSALSAAILASMMSTPLYAAEEETEEKAKAENEIEVIEVQGFRGSLKRAINAKRFSESVSDSISAEDVGKSTDQNIADALSRVTGVTVQEEAGEGTRISVRGAGPSLNQISMNGVALTGGMSTDGSNADATNDNSVDLSAFSSSVLSSIDVIKTASADQDEGSLGANVVLRTVKPLELNRPRRSFTVEGRYNEFADENDAHLNFSIADKFFDDTFGFVLTASKDEQKTRTDRINTNWEAGAIAISDISSNNVNSRPAHDVATGKPIRVLGYQRDADGNMILGDNGQPLLNPIESLVDYDPETQILHEGDLYVLARDSINMSLSTDERERFTITSGLQFRPTDDLDIQLDITHTEQDIYTDYHGLNMNISPAQPLIHPDDDNLALNAVDLTNNTLVKSSSRAITGGLLRSSGLREVDSDVASLKFDYIISDNLTMDLMLGYSRTTDETPDQDSKDRYVSMNTATWGTAGAEVVYEMPDAALEMVGYDCSSGSSCSYLTGETPAVFDAYDGSANLVTSRFNPLDLQHNHLSRFVFRNNKLEDTSKSVFLDFDYELDNEYVRSFEFGAKYTTRTKDVHVQNLIIENADADALESLGDSDVPFETSGMGTISVMDILADEQFPYDNFADDIQGDRSNPLFFGWPLLDSDKALAAFTGLDDVTSIGAREDINGSREIETETTAAYFKTNFELMDGKLTGNIGIRYIKDKNTATGVGGIQYPSHFRFLDAYNLLEERDLANMALEPCPAPIQAVVPGDSGHKYAPENAADLQNCWAWQITHAYNKNNSATLPYDPVTGTWLVPGADGQVGPDVNLVAYRDPQTGELVTNPLPAQIYDQNGNLVSLTERDWLHFHADGHIWPFWDLSTANTNPLYAQYGTQMYNRTAMVTQSNINELWLPSLNLNYAINDEMIGRFAVSKTMTRPRFDSLNPRVQVQEQSFGSATGSAGNANLKPLESNNVDVSWEWYFNEQSLLSVALFYKDMTNFEETANIPYHYRDVRTQYDLESADLLLPFDENREVGDAEDCHPNRHYGGFIDEWIIECDVANVNTVKNGKGATIQGLEFGYTQNYDFLPGLLSGFGLSFNYTYQDSESDPEVLDGITLKSLPQPYTPKHSANTTLFWEQNGTQFRLAHRFTDDQLVSRGLVGGATWQEETVRLDFSSNIKITDNLSLTLHALNLTDDTRRIYYTSANTRAANNANSSEIVLDEGNALDDSNVTESRTASIFKTGRQFRIGIRGTF</sequence>
<dbReference type="PANTHER" id="PTHR40980:SF3">
    <property type="entry name" value="TONB-DEPENDENT RECEPTOR-LIKE BETA-BARREL DOMAIN-CONTAINING PROTEIN"/>
    <property type="match status" value="1"/>
</dbReference>
<feature type="domain" description="TonB-dependent receptor plug" evidence="7">
    <location>
        <begin position="64"/>
        <end position="171"/>
    </location>
</feature>
<evidence type="ECO:0000256" key="1">
    <source>
        <dbReference type="ARBA" id="ARBA00004442"/>
    </source>
</evidence>
<dbReference type="GO" id="GO:0009279">
    <property type="term" value="C:cell outer membrane"/>
    <property type="evidence" value="ECO:0007669"/>
    <property type="project" value="UniProtKB-SubCell"/>
</dbReference>
<reference evidence="8 9" key="1">
    <citation type="submission" date="2019-04" db="EMBL/GenBank/DDBJ databases">
        <title>Thalassotalea guangxiensis sp. nov., isolated from sediment of the coastal wetland.</title>
        <authorList>
            <person name="Zheng S."/>
            <person name="Zhang D."/>
        </authorList>
    </citation>
    <scope>NUCLEOTIDE SEQUENCE [LARGE SCALE GENOMIC DNA]</scope>
    <source>
        <strain evidence="8 9">ZS-4</strain>
    </source>
</reference>
<gene>
    <name evidence="8" type="ORF">E8M12_14495</name>
</gene>
<dbReference type="RefSeq" id="WP_136736988.1">
    <property type="nucleotide sequence ID" value="NZ_SWDB01000035.1"/>
</dbReference>
<keyword evidence="3" id="KW-0998">Cell outer membrane</keyword>
<dbReference type="InterPro" id="IPR036942">
    <property type="entry name" value="Beta-barrel_TonB_sf"/>
</dbReference>
<dbReference type="Gene3D" id="2.170.130.10">
    <property type="entry name" value="TonB-dependent receptor, plug domain"/>
    <property type="match status" value="1"/>
</dbReference>
<evidence type="ECO:0000256" key="4">
    <source>
        <dbReference type="RuleBase" id="RU003357"/>
    </source>
</evidence>
<dbReference type="SUPFAM" id="SSF56935">
    <property type="entry name" value="Porins"/>
    <property type="match status" value="1"/>
</dbReference>
<keyword evidence="4" id="KW-0798">TonB box</keyword>
<comment type="similarity">
    <text evidence="4">Belongs to the TonB-dependent receptor family.</text>
</comment>
<evidence type="ECO:0000256" key="3">
    <source>
        <dbReference type="ARBA" id="ARBA00023237"/>
    </source>
</evidence>
<keyword evidence="8" id="KW-0675">Receptor</keyword>
<dbReference type="PANTHER" id="PTHR40980">
    <property type="entry name" value="PLUG DOMAIN-CONTAINING PROTEIN"/>
    <property type="match status" value="1"/>
</dbReference>
<evidence type="ECO:0000256" key="2">
    <source>
        <dbReference type="ARBA" id="ARBA00023136"/>
    </source>
</evidence>
<comment type="subcellular location">
    <subcellularLocation>
        <location evidence="1 4">Cell outer membrane</location>
    </subcellularLocation>
</comment>
<accession>A0A4U1B274</accession>
<evidence type="ECO:0000313" key="8">
    <source>
        <dbReference type="EMBL" id="TKB43677.1"/>
    </source>
</evidence>
<dbReference type="InterPro" id="IPR037066">
    <property type="entry name" value="Plug_dom_sf"/>
</dbReference>
<feature type="domain" description="TonB-dependent receptor-like beta-barrel" evidence="6">
    <location>
        <begin position="889"/>
        <end position="1179"/>
    </location>
</feature>
<evidence type="ECO:0000259" key="7">
    <source>
        <dbReference type="Pfam" id="PF07715"/>
    </source>
</evidence>